<comment type="caution">
    <text evidence="1">The sequence shown here is derived from an EMBL/GenBank/DDBJ whole genome shotgun (WGS) entry which is preliminary data.</text>
</comment>
<dbReference type="Proteomes" id="UP000307768">
    <property type="component" value="Unassembled WGS sequence"/>
</dbReference>
<reference evidence="1 2" key="1">
    <citation type="submission" date="2019-09" db="EMBL/GenBank/DDBJ databases">
        <title>Mumia zhuanghuii sp. nov. isolated from the intestinal contents of plateau pika (Ochotona curzoniae) in the Qinghai-Tibet plateau of China.</title>
        <authorList>
            <person name="Tian Z."/>
        </authorList>
    </citation>
    <scope>NUCLEOTIDE SEQUENCE [LARGE SCALE GENOMIC DNA]</scope>
    <source>
        <strain evidence="2">350</strain>
    </source>
</reference>
<gene>
    <name evidence="1" type="ORF">FE697_002425</name>
</gene>
<proteinExistence type="predicted"/>
<dbReference type="Pfam" id="PF06304">
    <property type="entry name" value="DUF1048"/>
    <property type="match status" value="1"/>
</dbReference>
<evidence type="ECO:0000313" key="1">
    <source>
        <dbReference type="EMBL" id="KAA1424790.1"/>
    </source>
</evidence>
<dbReference type="RefSeq" id="WP_149767917.1">
    <property type="nucleotide sequence ID" value="NZ_VDFQ02000001.1"/>
</dbReference>
<dbReference type="AlphaFoldDB" id="A0A5Q6S3C5"/>
<accession>A0A5Q6S3C5</accession>
<dbReference type="EMBL" id="VDFQ02000001">
    <property type="protein sequence ID" value="KAA1424790.1"/>
    <property type="molecule type" value="Genomic_DNA"/>
</dbReference>
<dbReference type="Gene3D" id="1.10.1900.10">
    <property type="entry name" value="c-terminal domain of poly(a) binding protein"/>
    <property type="match status" value="1"/>
</dbReference>
<sequence>MTNILNKIIGDKKQWKRMEARAGELPRDYRVVYDEIKRYMWRFTSGDGSDIVAILDDVLATFEAGAADGLGVLEVTGEDVAAFCDDRLQGAKPYDGYLAKWRTSLNQVALNQVALDQDVKKKA</sequence>
<dbReference type="InterPro" id="IPR008316">
    <property type="entry name" value="UCP029876"/>
</dbReference>
<protein>
    <submittedName>
        <fullName evidence="1">DUF1048 domain-containing protein</fullName>
    </submittedName>
</protein>
<dbReference type="OrthoDB" id="1711122at2"/>
<name>A0A5Q6S3C5_9ACTN</name>
<dbReference type="SUPFAM" id="SSF158560">
    <property type="entry name" value="BH3980-like"/>
    <property type="match status" value="1"/>
</dbReference>
<organism evidence="1 2">
    <name type="scientific">Mumia zhuanghuii</name>
    <dbReference type="NCBI Taxonomy" id="2585211"/>
    <lineage>
        <taxon>Bacteria</taxon>
        <taxon>Bacillati</taxon>
        <taxon>Actinomycetota</taxon>
        <taxon>Actinomycetes</taxon>
        <taxon>Propionibacteriales</taxon>
        <taxon>Nocardioidaceae</taxon>
        <taxon>Mumia</taxon>
    </lineage>
</organism>
<evidence type="ECO:0000313" key="2">
    <source>
        <dbReference type="Proteomes" id="UP000307768"/>
    </source>
</evidence>